<gene>
    <name evidence="1" type="ORF">GCM10011289_30350</name>
</gene>
<protein>
    <submittedName>
        <fullName evidence="1">Uncharacterized protein</fullName>
    </submittedName>
</protein>
<sequence>MTAKLERLRQLSQHPEFAVLVPPLAALPTDGLAAETEWTQGQALLAVCAERAAGRGDWLEHVKSVCGPAPWIIRSAGLEDGEHFVNAGGYASLVCRSEAEFANTIAAVALSGFAAQAVEQQRLADPAYRPRPIACFAQPLIESGDDRVDMERAPYLSAADCAGLLGTLAALHRHFAFEALDTEWVLETDQGMVSVTGLTLAGVDGVRGQLAFGYGFASAQSPGLRANSVAYCWPSLAAPLWQGERLLMARIRKTWLVQVRPAPGYALERRVRRLTAAARGQLSQRLREVRAVPVLQPAAPRQGGFLAAATLDDAWSRYLRLAPEARAELAAVFVESGVASEHAGIMFRQQRLPVFRVELAALPAVSGVVVDAVGERAWFGTVTPSLEPETEEADCVDLPAGVRCWFDDEAPALDGPDAERAQARLRMALAGLPAAAEHDRAAIEQRSAWPSSSWLECDGGVRSPSLLGWLLSHDRAALQAWRSNWETVPEAVAYVHAEHACRDPRAELPVLCRECPSLATSLPSVRDIRLAMALSGAERWAARLPGTRLAALAGTALENPAAREQLECVLRVLDDTGVMPIYDDEDRIAIVGALCAAVDHGIAPADLWRAVRRGQLAPTALASLVASPRAFAAYLELLGPLETFRAAAALAGGNEAAALLEASSALTRVLRENGLSTLEGLCRIDQVDTWDQVLKAVLTDVVERRDPAAHRRYLDLLAGWIGFARLQGISASDDAALAVFLEWLALAREAPVPDAFLLELEEEEAERLGDEFLRWQVLMPIAGSGGVEALPMQNAHQLHNLLHQWMLARFRAEAGAELPGCLRQLLTIADGFGDARSCLLRLGRSVLEISLPMVVHKASFLFDDRELTVEFAELPDAPEEEIGRLLVFEALARRIGEWEPAWRVSLNRVCVLGTWTLFLRVRRSDDERLRAGDVRQMLIWLRVLFDTAYDFSYVDNEEVEEAYALFGESPWPDLFRFYADYREAIDFSMQRATVYALPFATTLASVCQDEAVREAVADAYLSGFEGAWQAFLDTCAELEQPDEDVGDWSSRYAAAGQLGLLLAAVWPRQALARLAQAPVSDIAGERIGASLLHRRDLAGELRRLIAPGAAPAGAALRALALSRAPCRVVEAATAIEIGEEVARAGRAFKRCKEYLLAHHADLLPERVCERLIAQLDLVPRGVTPAAEASIGRALERAAERRARFHLAEVDYVAIVRAFSTEITA</sequence>
<proteinExistence type="predicted"/>
<reference evidence="1" key="2">
    <citation type="submission" date="2020-09" db="EMBL/GenBank/DDBJ databases">
        <authorList>
            <person name="Sun Q."/>
            <person name="Kim S."/>
        </authorList>
    </citation>
    <scope>NUCLEOTIDE SEQUENCE</scope>
    <source>
        <strain evidence="1">KCTC 32182</strain>
    </source>
</reference>
<evidence type="ECO:0000313" key="1">
    <source>
        <dbReference type="EMBL" id="GGY24661.1"/>
    </source>
</evidence>
<accession>A0A918P653</accession>
<dbReference type="RefSeq" id="WP_189535872.1">
    <property type="nucleotide sequence ID" value="NZ_BMYX01000020.1"/>
</dbReference>
<evidence type="ECO:0000313" key="2">
    <source>
        <dbReference type="Proteomes" id="UP000645257"/>
    </source>
</evidence>
<organism evidence="1 2">
    <name type="scientific">Paludibacterium paludis</name>
    <dbReference type="NCBI Taxonomy" id="1225769"/>
    <lineage>
        <taxon>Bacteria</taxon>
        <taxon>Pseudomonadati</taxon>
        <taxon>Pseudomonadota</taxon>
        <taxon>Betaproteobacteria</taxon>
        <taxon>Neisseriales</taxon>
        <taxon>Chromobacteriaceae</taxon>
        <taxon>Paludibacterium</taxon>
    </lineage>
</organism>
<name>A0A918P653_9NEIS</name>
<dbReference type="Proteomes" id="UP000645257">
    <property type="component" value="Unassembled WGS sequence"/>
</dbReference>
<dbReference type="EMBL" id="BMYX01000020">
    <property type="protein sequence ID" value="GGY24661.1"/>
    <property type="molecule type" value="Genomic_DNA"/>
</dbReference>
<comment type="caution">
    <text evidence="1">The sequence shown here is derived from an EMBL/GenBank/DDBJ whole genome shotgun (WGS) entry which is preliminary data.</text>
</comment>
<keyword evidence="2" id="KW-1185">Reference proteome</keyword>
<reference evidence="1" key="1">
    <citation type="journal article" date="2014" name="Int. J. Syst. Evol. Microbiol.">
        <title>Complete genome sequence of Corynebacterium casei LMG S-19264T (=DSM 44701T), isolated from a smear-ripened cheese.</title>
        <authorList>
            <consortium name="US DOE Joint Genome Institute (JGI-PGF)"/>
            <person name="Walter F."/>
            <person name="Albersmeier A."/>
            <person name="Kalinowski J."/>
            <person name="Ruckert C."/>
        </authorList>
    </citation>
    <scope>NUCLEOTIDE SEQUENCE</scope>
    <source>
        <strain evidence="1">KCTC 32182</strain>
    </source>
</reference>
<dbReference type="AlphaFoldDB" id="A0A918P653"/>